<dbReference type="InterPro" id="IPR051203">
    <property type="entry name" value="Polysaccharide_Synthase-Rel"/>
</dbReference>
<feature type="transmembrane region" description="Helical" evidence="2">
    <location>
        <begin position="120"/>
        <end position="136"/>
    </location>
</feature>
<dbReference type="EMBL" id="CP072748">
    <property type="protein sequence ID" value="QTX09191.1"/>
    <property type="molecule type" value="Genomic_DNA"/>
</dbReference>
<gene>
    <name evidence="5" type="ORF">J1836_011080</name>
    <name evidence="4" type="ORF">J1836_15695</name>
</gene>
<dbReference type="AlphaFoldDB" id="A0A8B0SDC4"/>
<keyword evidence="2" id="KW-1133">Transmembrane helix</keyword>
<dbReference type="RefSeq" id="WP_207252083.1">
    <property type="nucleotide sequence ID" value="NZ_JAFMPM010000008.1"/>
</dbReference>
<sequence>MMGATKRYASLPFSLPRWQKRLFMLSTDILLLPLAVWLSFCLRLGDWQPTLHDGVWMLLAAPLVTLPVFVALGLYRAVIRFISGHALMAVFYGVTLSTIMLSICGVIFDWDNIPRSVYPIYWGVAFLLIGGSRYVARRYYYALQKNTSQIKVAIYGAGQSGTQLAVTLENLPEYHVIAYVDDNPRLQKAIINGIHVHAREALPELIDTYDIQQVLLAMPSASAAQRNEILHYLEPLDVHVRTIPGLVDLVSGNQTISELRDIEIDDLLGRPPVLPNTTLLSACITHKAVMVTGAGGSIGSELCRQIIRLQPTCLVLFELSEFALYQIEQELIQLASHEPCSIPLIPVLGSVQDRQRVESILKQYHIQTLYHAAAYKHVPMVEHNPVEGIRNNVFGTWRTAEAAIAAGVEHFTLISTDKAVRPTNIMGASKRMAELVLQGLAQLPSKTTFGMVRFGNVLGSSGSVVPLFRKQIQAGGPVTVTHPDIIRYFMTIPEAAQLVIQAGAMATGGDVFLLDMGEPVRILDMAKRMIRLSGLEVRDEHSPYGDISIEFSGLRPGEKLYEELLIGSVSKATQHSRIFKAHEQAAAWPEFERVLNKLDTACQHYDLASIHRLLKQQVQGFKHSGMMPDNFIPTPTEQTNNYAACA</sequence>
<evidence type="ECO:0000313" key="4">
    <source>
        <dbReference type="EMBL" id="MBO0614346.1"/>
    </source>
</evidence>
<reference evidence="5" key="2">
    <citation type="submission" date="2021-04" db="EMBL/GenBank/DDBJ databases">
        <title>Complete Genome and methylome analysis of Thiothrix fructosivorans ATCC 49748.</title>
        <authorList>
            <person name="Fomenkov A."/>
            <person name="Sun L."/>
            <person name="Vincze T."/>
            <person name="Grabovich M.Y."/>
            <person name="Roberts R.J."/>
        </authorList>
    </citation>
    <scope>NUCLEOTIDE SEQUENCE</scope>
    <source>
        <strain evidence="5">ATCC 49748</strain>
    </source>
</reference>
<keyword evidence="2" id="KW-0472">Membrane</keyword>
<evidence type="ECO:0000256" key="1">
    <source>
        <dbReference type="ARBA" id="ARBA00007430"/>
    </source>
</evidence>
<keyword evidence="2" id="KW-0812">Transmembrane</keyword>
<feature type="domain" description="Polysaccharide biosynthesis protein CapD-like" evidence="3">
    <location>
        <begin position="289"/>
        <end position="582"/>
    </location>
</feature>
<dbReference type="SUPFAM" id="SSF51735">
    <property type="entry name" value="NAD(P)-binding Rossmann-fold domains"/>
    <property type="match status" value="2"/>
</dbReference>
<name>A0A8B0SDC4_9GAMM</name>
<comment type="similarity">
    <text evidence="1">Belongs to the polysaccharide synthase family.</text>
</comment>
<dbReference type="PANTHER" id="PTHR43318">
    <property type="entry name" value="UDP-N-ACETYLGLUCOSAMINE 4,6-DEHYDRATASE"/>
    <property type="match status" value="1"/>
</dbReference>
<dbReference type="CDD" id="cd05237">
    <property type="entry name" value="UDP_invert_4-6DH_SDR_e"/>
    <property type="match status" value="1"/>
</dbReference>
<proteinExistence type="inferred from homology"/>
<dbReference type="EMBL" id="JAFMPM010000008">
    <property type="protein sequence ID" value="MBO0614346.1"/>
    <property type="molecule type" value="Genomic_DNA"/>
</dbReference>
<evidence type="ECO:0000313" key="6">
    <source>
        <dbReference type="Proteomes" id="UP000664466"/>
    </source>
</evidence>
<keyword evidence="6" id="KW-1185">Reference proteome</keyword>
<dbReference type="InterPro" id="IPR036291">
    <property type="entry name" value="NAD(P)-bd_dom_sf"/>
</dbReference>
<dbReference type="Proteomes" id="UP000664466">
    <property type="component" value="Unassembled WGS sequence"/>
</dbReference>
<dbReference type="InterPro" id="IPR003869">
    <property type="entry name" value="Polysac_CapD-like"/>
</dbReference>
<feature type="transmembrane region" description="Helical" evidence="2">
    <location>
        <begin position="55"/>
        <end position="75"/>
    </location>
</feature>
<dbReference type="PANTHER" id="PTHR43318:SF1">
    <property type="entry name" value="POLYSACCHARIDE BIOSYNTHESIS PROTEIN EPSC-RELATED"/>
    <property type="match status" value="1"/>
</dbReference>
<evidence type="ECO:0000313" key="5">
    <source>
        <dbReference type="EMBL" id="QTX09191.1"/>
    </source>
</evidence>
<dbReference type="Gene3D" id="3.40.50.720">
    <property type="entry name" value="NAD(P)-binding Rossmann-like Domain"/>
    <property type="match status" value="2"/>
</dbReference>
<feature type="transmembrane region" description="Helical" evidence="2">
    <location>
        <begin position="87"/>
        <end position="108"/>
    </location>
</feature>
<reference evidence="4 6" key="1">
    <citation type="submission" date="2021-03" db="EMBL/GenBank/DDBJ databases">
        <title>Draft genome and methylome analysis of Thiotrix fructosivoruns ATCC 49748.</title>
        <authorList>
            <person name="Fomenkov A."/>
            <person name="Grabovich M.Y."/>
            <person name="Roberts R.J."/>
        </authorList>
    </citation>
    <scope>NUCLEOTIDE SEQUENCE [LARGE SCALE GENOMIC DNA]</scope>
    <source>
        <strain evidence="4 6">ATCC 49748</strain>
    </source>
</reference>
<evidence type="ECO:0000256" key="2">
    <source>
        <dbReference type="SAM" id="Phobius"/>
    </source>
</evidence>
<dbReference type="Pfam" id="PF13727">
    <property type="entry name" value="CoA_binding_3"/>
    <property type="match status" value="1"/>
</dbReference>
<protein>
    <submittedName>
        <fullName evidence="5">Polysaccharide biosynthesis protein</fullName>
    </submittedName>
</protein>
<accession>A0A8B0SDC4</accession>
<organism evidence="5">
    <name type="scientific">Thiothrix fructosivorans</name>
    <dbReference type="NCBI Taxonomy" id="111770"/>
    <lineage>
        <taxon>Bacteria</taxon>
        <taxon>Pseudomonadati</taxon>
        <taxon>Pseudomonadota</taxon>
        <taxon>Gammaproteobacteria</taxon>
        <taxon>Thiotrichales</taxon>
        <taxon>Thiotrichaceae</taxon>
        <taxon>Thiothrix</taxon>
    </lineage>
</organism>
<dbReference type="Pfam" id="PF02719">
    <property type="entry name" value="Polysacc_synt_2"/>
    <property type="match status" value="1"/>
</dbReference>
<evidence type="ECO:0000259" key="3">
    <source>
        <dbReference type="Pfam" id="PF02719"/>
    </source>
</evidence>